<dbReference type="InterPro" id="IPR007282">
    <property type="entry name" value="NOT2/3/5_C"/>
</dbReference>
<evidence type="ECO:0000256" key="9">
    <source>
        <dbReference type="ARBA" id="ARBA00023242"/>
    </source>
</evidence>
<dbReference type="InterPro" id="IPR040168">
    <property type="entry name" value="Not2/3/5"/>
</dbReference>
<dbReference type="VEuPathDB" id="TriTrypDB:TcBrA4_0082510"/>
<dbReference type="GO" id="GO:0000932">
    <property type="term" value="C:P-body"/>
    <property type="evidence" value="ECO:0007669"/>
    <property type="project" value="UniProtKB-UniRule"/>
</dbReference>
<dbReference type="VEuPathDB" id="TriTrypDB:TcCLB.504043.10"/>
<dbReference type="VEuPathDB" id="TriTrypDB:BCY84_13552"/>
<evidence type="ECO:0000313" key="15">
    <source>
        <dbReference type="EMBL" id="PWV16972.1"/>
    </source>
</evidence>
<dbReference type="Pfam" id="PF04153">
    <property type="entry name" value="NOT2_3_5_C"/>
    <property type="match status" value="1"/>
</dbReference>
<keyword evidence="11" id="KW-0175">Coiled coil</keyword>
<dbReference type="Gene3D" id="2.30.30.1020">
    <property type="entry name" value="CCR4-NOT complex subunit 2/3/5, C-terminal domain"/>
    <property type="match status" value="1"/>
</dbReference>
<feature type="compositionally biased region" description="Low complexity" evidence="12">
    <location>
        <begin position="406"/>
        <end position="447"/>
    </location>
</feature>
<dbReference type="PANTHER" id="PTHR23326">
    <property type="entry name" value="CCR4 NOT-RELATED"/>
    <property type="match status" value="1"/>
</dbReference>
<feature type="compositionally biased region" description="Polar residues" evidence="12">
    <location>
        <begin position="252"/>
        <end position="277"/>
    </location>
</feature>
<dbReference type="VEuPathDB" id="TriTrypDB:TCDM_03972"/>
<accession>A0A2V2X954</accession>
<comment type="caution">
    <text evidence="15">The sequence shown here is derived from an EMBL/GenBank/DDBJ whole genome shotgun (WGS) entry which is preliminary data.</text>
</comment>
<feature type="region of interest" description="Disordered" evidence="12">
    <location>
        <begin position="406"/>
        <end position="460"/>
    </location>
</feature>
<reference evidence="15 16" key="1">
    <citation type="journal article" date="2018" name="Microb. Genom.">
        <title>Expanding an expanded genome: long-read sequencing of Trypanosoma cruzi.</title>
        <authorList>
            <person name="Berna L."/>
            <person name="Rodriguez M."/>
            <person name="Chiribao M.L."/>
            <person name="Parodi-Talice A."/>
            <person name="Pita S."/>
            <person name="Rijo G."/>
            <person name="Alvarez-Valin F."/>
            <person name="Robello C."/>
        </authorList>
    </citation>
    <scope>NUCLEOTIDE SEQUENCE [LARGE SCALE GENOMIC DNA]</scope>
    <source>
        <strain evidence="15 16">TCC</strain>
    </source>
</reference>
<dbReference type="GO" id="GO:0006355">
    <property type="term" value="P:regulation of DNA-templated transcription"/>
    <property type="evidence" value="ECO:0007669"/>
    <property type="project" value="InterPro"/>
</dbReference>
<keyword evidence="8 10" id="KW-0804">Transcription</keyword>
<evidence type="ECO:0000256" key="12">
    <source>
        <dbReference type="SAM" id="MobiDB-lite"/>
    </source>
</evidence>
<evidence type="ECO:0000256" key="11">
    <source>
        <dbReference type="SAM" id="Coils"/>
    </source>
</evidence>
<dbReference type="EMBL" id="PRFC01000020">
    <property type="protein sequence ID" value="PWV16972.1"/>
    <property type="molecule type" value="Genomic_DNA"/>
</dbReference>
<evidence type="ECO:0000256" key="5">
    <source>
        <dbReference type="ARBA" id="ARBA00022491"/>
    </source>
</evidence>
<dbReference type="PIRSF" id="PIRSF005290">
    <property type="entry name" value="NOT_su_3_5"/>
    <property type="match status" value="1"/>
</dbReference>
<feature type="region of interest" description="Disordered" evidence="12">
    <location>
        <begin position="203"/>
        <end position="303"/>
    </location>
</feature>
<comment type="subcellular location">
    <subcellularLocation>
        <location evidence="2 10">Cytoplasm</location>
    </subcellularLocation>
    <subcellularLocation>
        <location evidence="1 10">Nucleus</location>
    </subcellularLocation>
</comment>
<keyword evidence="9 10" id="KW-0539">Nucleus</keyword>
<evidence type="ECO:0000256" key="3">
    <source>
        <dbReference type="ARBA" id="ARBA00007682"/>
    </source>
</evidence>
<gene>
    <name evidence="15" type="ORF">C3747_20g48</name>
</gene>
<evidence type="ECO:0000256" key="7">
    <source>
        <dbReference type="ARBA" id="ARBA00023015"/>
    </source>
</evidence>
<dbReference type="Pfam" id="PF04065">
    <property type="entry name" value="Not3"/>
    <property type="match status" value="1"/>
</dbReference>
<dbReference type="VEuPathDB" id="TriTrypDB:C3747_20g48"/>
<dbReference type="VEuPathDB" id="TriTrypDB:TcG_03660"/>
<evidence type="ECO:0000256" key="6">
    <source>
        <dbReference type="ARBA" id="ARBA00022553"/>
    </source>
</evidence>
<proteinExistence type="inferred from homology"/>
<dbReference type="GO" id="GO:0005634">
    <property type="term" value="C:nucleus"/>
    <property type="evidence" value="ECO:0007669"/>
    <property type="project" value="UniProtKB-SubCell"/>
</dbReference>
<evidence type="ECO:0000256" key="8">
    <source>
        <dbReference type="ARBA" id="ARBA00023163"/>
    </source>
</evidence>
<keyword evidence="4 10" id="KW-0963">Cytoplasm</keyword>
<sequence length="612" mass="67509">MANSKKVQQDIDRLLRRTQDGIEGYEELYNKFLKAATQTQKERLEGDLKKEIKKLQRFRDGIKALIANPEVKDTKALESYQKNIEEKMEVFKTCERETKTKAFSKEGLAATSPHETPQAHTEAWMKSAMEDARKQIEIIEYDVERNTRGHHGRGKNTASADATRLQKLKFHLGKLEQLLKAVTNGDADLDEVGDIEERVQRFLQNETNSDDDDDEETLYSGFDLEDNHCEKQRGSGTEGEDAAGAQDAMKKSVTSSPATTRASSQGAVKKTTPSTVVGKSEATKRQAGTTQAVPRTGNASPTGVAKLTASRDIASDTWDDTAGLLDDEMDKANTDTFGDDAMDIKGPGSLADMAKATSNFPRLGDLEKGRPAALTAPAAAPDAPVSPVTATAITAAAAPSIAPSTASKAQAAEQPAAPAPTTNTTTAATPAAAAAAQLSSSSSQPQRTAEHKQSSASAAASSHITVNYDKAMMLQLVDMSLANLPHTQDIDRQRPFEPSNPTNCPLYYPQQVLPALASPDIYREFELETLFFIFYYHQNTYQQYYAAKQIKAQSFRYHTQLNTWFKRNGHMKESQEGSERGSFIFFNYEDTWSIEEKEDFTFDYQYLEDQLR</sequence>
<dbReference type="InterPro" id="IPR038635">
    <property type="entry name" value="CCR4-NOT_su2/3/5_C_sf"/>
</dbReference>
<dbReference type="VEuPathDB" id="TriTrypDB:TcCL_ESM08079"/>
<name>A0A2V2X954_TRYCR</name>
<feature type="compositionally biased region" description="Polar residues" evidence="12">
    <location>
        <begin position="286"/>
        <end position="301"/>
    </location>
</feature>
<feature type="domain" description="NOT2/NOT3/NOT5 C-terminal" evidence="14">
    <location>
        <begin position="480"/>
        <end position="607"/>
    </location>
</feature>
<organism evidence="15 16">
    <name type="scientific">Trypanosoma cruzi</name>
    <dbReference type="NCBI Taxonomy" id="5693"/>
    <lineage>
        <taxon>Eukaryota</taxon>
        <taxon>Discoba</taxon>
        <taxon>Euglenozoa</taxon>
        <taxon>Kinetoplastea</taxon>
        <taxon>Metakinetoplastina</taxon>
        <taxon>Trypanosomatida</taxon>
        <taxon>Trypanosomatidae</taxon>
        <taxon>Trypanosoma</taxon>
        <taxon>Schizotrypanum</taxon>
    </lineage>
</organism>
<evidence type="ECO:0000259" key="13">
    <source>
        <dbReference type="Pfam" id="PF04065"/>
    </source>
</evidence>
<comment type="similarity">
    <text evidence="3 10">Belongs to the CNOT2/3/5 family.</text>
</comment>
<dbReference type="VEuPathDB" id="TriTrypDB:C4B63_11g50"/>
<feature type="compositionally biased region" description="Acidic residues" evidence="12">
    <location>
        <begin position="208"/>
        <end position="217"/>
    </location>
</feature>
<dbReference type="VEuPathDB" id="TriTrypDB:TcCLB.504045.5"/>
<feature type="coiled-coil region" evidence="11">
    <location>
        <begin position="34"/>
        <end position="97"/>
    </location>
</feature>
<dbReference type="InterPro" id="IPR012270">
    <property type="entry name" value="CCR4-NOT_su3/5"/>
</dbReference>
<evidence type="ECO:0000313" key="16">
    <source>
        <dbReference type="Proteomes" id="UP000246078"/>
    </source>
</evidence>
<dbReference type="VEuPathDB" id="TriTrypDB:TCSYLVIO_006371"/>
<evidence type="ECO:0000256" key="4">
    <source>
        <dbReference type="ARBA" id="ARBA00022490"/>
    </source>
</evidence>
<dbReference type="AlphaFoldDB" id="A0A2V2X954"/>
<dbReference type="VEuPathDB" id="TriTrypDB:ECC02_002237"/>
<evidence type="ECO:0000256" key="1">
    <source>
        <dbReference type="ARBA" id="ARBA00004123"/>
    </source>
</evidence>
<dbReference type="VEuPathDB" id="TriTrypDB:TcYC6_0119510"/>
<evidence type="ECO:0000256" key="10">
    <source>
        <dbReference type="PIRNR" id="PIRNR005290"/>
    </source>
</evidence>
<dbReference type="InterPro" id="IPR007207">
    <property type="entry name" value="Not_N"/>
</dbReference>
<protein>
    <submittedName>
        <fullName evidence="15">General negative regulator of transcription subunit 5</fullName>
    </submittedName>
</protein>
<keyword evidence="5 10" id="KW-0678">Repressor</keyword>
<keyword evidence="7 10" id="KW-0805">Transcription regulation</keyword>
<feature type="domain" description="CCR4-Not complex component Not N-terminal" evidence="13">
    <location>
        <begin position="4"/>
        <end position="224"/>
    </location>
</feature>
<keyword evidence="6" id="KW-0597">Phosphoprotein</keyword>
<evidence type="ECO:0000259" key="14">
    <source>
        <dbReference type="Pfam" id="PF04153"/>
    </source>
</evidence>
<dbReference type="Proteomes" id="UP000246078">
    <property type="component" value="Unassembled WGS sequence"/>
</dbReference>
<dbReference type="GO" id="GO:0030015">
    <property type="term" value="C:CCR4-NOT core complex"/>
    <property type="evidence" value="ECO:0007669"/>
    <property type="project" value="UniProtKB-UniRule"/>
</dbReference>
<evidence type="ECO:0000256" key="2">
    <source>
        <dbReference type="ARBA" id="ARBA00004496"/>
    </source>
</evidence>